<feature type="signal peptide" evidence="1">
    <location>
        <begin position="1"/>
        <end position="21"/>
    </location>
</feature>
<evidence type="ECO:0000313" key="3">
    <source>
        <dbReference type="Proteomes" id="UP000823749"/>
    </source>
</evidence>
<reference evidence="2" key="1">
    <citation type="submission" date="2020-08" db="EMBL/GenBank/DDBJ databases">
        <title>Plant Genome Project.</title>
        <authorList>
            <person name="Zhang R.-G."/>
        </authorList>
    </citation>
    <scope>NUCLEOTIDE SEQUENCE</scope>
    <source>
        <strain evidence="2">WSP0</strain>
        <tissue evidence="2">Leaf</tissue>
    </source>
</reference>
<dbReference type="AlphaFoldDB" id="A0AAV6IYX5"/>
<organism evidence="2 3">
    <name type="scientific">Rhododendron griersonianum</name>
    <dbReference type="NCBI Taxonomy" id="479676"/>
    <lineage>
        <taxon>Eukaryota</taxon>
        <taxon>Viridiplantae</taxon>
        <taxon>Streptophyta</taxon>
        <taxon>Embryophyta</taxon>
        <taxon>Tracheophyta</taxon>
        <taxon>Spermatophyta</taxon>
        <taxon>Magnoliopsida</taxon>
        <taxon>eudicotyledons</taxon>
        <taxon>Gunneridae</taxon>
        <taxon>Pentapetalae</taxon>
        <taxon>asterids</taxon>
        <taxon>Ericales</taxon>
        <taxon>Ericaceae</taxon>
        <taxon>Ericoideae</taxon>
        <taxon>Rhodoreae</taxon>
        <taxon>Rhododendron</taxon>
    </lineage>
</organism>
<accession>A0AAV6IYX5</accession>
<sequence>MKNLSPFVVLVLLLFISLCSEMRMWQACELQIYFDNPPFCNETTCHQLCQQKKGRYAKGRCKIIDTCFCEYPC</sequence>
<proteinExistence type="predicted"/>
<feature type="chain" id="PRO_5043730975" description="Defensin-like protein" evidence="1">
    <location>
        <begin position="22"/>
        <end position="73"/>
    </location>
</feature>
<evidence type="ECO:0008006" key="4">
    <source>
        <dbReference type="Google" id="ProtNLM"/>
    </source>
</evidence>
<evidence type="ECO:0000256" key="1">
    <source>
        <dbReference type="SAM" id="SignalP"/>
    </source>
</evidence>
<dbReference type="EMBL" id="JACTNZ010000008">
    <property type="protein sequence ID" value="KAG5534046.1"/>
    <property type="molecule type" value="Genomic_DNA"/>
</dbReference>
<keyword evidence="3" id="KW-1185">Reference proteome</keyword>
<name>A0AAV6IYX5_9ERIC</name>
<keyword evidence="1" id="KW-0732">Signal</keyword>
<gene>
    <name evidence="2" type="ORF">RHGRI_022257</name>
</gene>
<protein>
    <recommendedName>
        <fullName evidence="4">Defensin-like protein</fullName>
    </recommendedName>
</protein>
<evidence type="ECO:0000313" key="2">
    <source>
        <dbReference type="EMBL" id="KAG5534046.1"/>
    </source>
</evidence>
<dbReference type="Proteomes" id="UP000823749">
    <property type="component" value="Chromosome 8"/>
</dbReference>
<comment type="caution">
    <text evidence="2">The sequence shown here is derived from an EMBL/GenBank/DDBJ whole genome shotgun (WGS) entry which is preliminary data.</text>
</comment>